<dbReference type="InterPro" id="IPR027417">
    <property type="entry name" value="P-loop_NTPase"/>
</dbReference>
<sequence>MARGQLRVYLGAAPGVGKTFTMLEEAHRRKGRGTDVVIGYVETHGREHTADMVGDLEVVPRKAMGYRGTTFEEMDVDAILDRQPEVVVVDELAHTNVPGSRNGKRWQDVQELLEAGVTVLSTVNIQHLESLNDVVEQITGVVQHETVPDDVVRLAEQVELVDMTPEALRRRMVHGNVYKLDKIDAAMGNYFRVGNLTALRELALLWLADKVDEQLDRYRADNKIGTTWEARERVVVALTGGRRVRRWSGGPPGSPRVARVRTCWPYTWLGPTGSPARTRRCWPGSGSWWRASAAATTRLLDPISRARCSTSPAASTPPSSCSGPAGAAGSPRSSRRASA</sequence>
<reference evidence="6 7" key="2">
    <citation type="submission" date="2020-03" db="EMBL/GenBank/DDBJ databases">
        <authorList>
            <person name="Ichikawa N."/>
            <person name="Kimura A."/>
            <person name="Kitahashi Y."/>
            <person name="Uohara A."/>
        </authorList>
    </citation>
    <scope>NUCLEOTIDE SEQUENCE [LARGE SCALE GENOMIC DNA]</scope>
    <source>
        <strain evidence="6 7">NBRC 108638</strain>
    </source>
</reference>
<evidence type="ECO:0000256" key="4">
    <source>
        <dbReference type="SAM" id="MobiDB-lite"/>
    </source>
</evidence>
<dbReference type="EMBL" id="BLPG01000001">
    <property type="protein sequence ID" value="GFJ94193.1"/>
    <property type="molecule type" value="Genomic_DNA"/>
</dbReference>
<keyword evidence="7" id="KW-1185">Reference proteome</keyword>
<feature type="region of interest" description="Disordered" evidence="4">
    <location>
        <begin position="306"/>
        <end position="339"/>
    </location>
</feature>
<dbReference type="PANTHER" id="PTHR45569:SF1">
    <property type="entry name" value="SENSOR PROTEIN KDPD"/>
    <property type="match status" value="1"/>
</dbReference>
<feature type="domain" description="Signal transduction histidine kinase osmosensitive K+ channel sensor N-terminal" evidence="5">
    <location>
        <begin position="3"/>
        <end position="211"/>
    </location>
</feature>
<dbReference type="Proteomes" id="UP000482960">
    <property type="component" value="Unassembled WGS sequence"/>
</dbReference>
<dbReference type="GO" id="GO:0000155">
    <property type="term" value="F:phosphorelay sensor kinase activity"/>
    <property type="evidence" value="ECO:0007669"/>
    <property type="project" value="InterPro"/>
</dbReference>
<keyword evidence="1" id="KW-0808">Transferase</keyword>
<dbReference type="InterPro" id="IPR003852">
    <property type="entry name" value="Sig_transdc_His_kinase_KdpD_N"/>
</dbReference>
<proteinExistence type="predicted"/>
<dbReference type="PANTHER" id="PTHR45569">
    <property type="entry name" value="SENSOR PROTEIN KDPD"/>
    <property type="match status" value="1"/>
</dbReference>
<dbReference type="InterPro" id="IPR052023">
    <property type="entry name" value="Histidine_kinase_KdpD"/>
</dbReference>
<evidence type="ECO:0000256" key="1">
    <source>
        <dbReference type="ARBA" id="ARBA00022679"/>
    </source>
</evidence>
<evidence type="ECO:0000256" key="2">
    <source>
        <dbReference type="ARBA" id="ARBA00022777"/>
    </source>
</evidence>
<dbReference type="Pfam" id="PF02702">
    <property type="entry name" value="KdpD"/>
    <property type="match status" value="1"/>
</dbReference>
<comment type="caution">
    <text evidence="6">The sequence shown here is derived from an EMBL/GenBank/DDBJ whole genome shotgun (WGS) entry which is preliminary data.</text>
</comment>
<evidence type="ECO:0000259" key="5">
    <source>
        <dbReference type="Pfam" id="PF02702"/>
    </source>
</evidence>
<dbReference type="AlphaFoldDB" id="A0A6V8LAF4"/>
<name>A0A6V8LAF4_9ACTN</name>
<keyword evidence="3" id="KW-0902">Two-component regulatory system</keyword>
<protein>
    <recommendedName>
        <fullName evidence="5">Signal transduction histidine kinase osmosensitive K+ channel sensor N-terminal domain-containing protein</fullName>
    </recommendedName>
</protein>
<reference evidence="6 7" key="1">
    <citation type="submission" date="2020-03" db="EMBL/GenBank/DDBJ databases">
        <title>Whole genome shotgun sequence of Phytohabitans rumicis NBRC 108638.</title>
        <authorList>
            <person name="Komaki H."/>
            <person name="Tamura T."/>
        </authorList>
    </citation>
    <scope>NUCLEOTIDE SEQUENCE [LARGE SCALE GENOMIC DNA]</scope>
    <source>
        <strain evidence="6 7">NBRC 108638</strain>
    </source>
</reference>
<dbReference type="FunFam" id="3.40.50.300:FF:000483">
    <property type="entry name" value="Sensor histidine kinase KdpD"/>
    <property type="match status" value="1"/>
</dbReference>
<keyword evidence="2" id="KW-0418">Kinase</keyword>
<evidence type="ECO:0000313" key="7">
    <source>
        <dbReference type="Proteomes" id="UP000482960"/>
    </source>
</evidence>
<feature type="compositionally biased region" description="Low complexity" evidence="4">
    <location>
        <begin position="306"/>
        <end position="332"/>
    </location>
</feature>
<dbReference type="SUPFAM" id="SSF52540">
    <property type="entry name" value="P-loop containing nucleoside triphosphate hydrolases"/>
    <property type="match status" value="1"/>
</dbReference>
<gene>
    <name evidence="6" type="ORF">Prum_078350</name>
</gene>
<accession>A0A6V8LAF4</accession>
<dbReference type="GO" id="GO:0005737">
    <property type="term" value="C:cytoplasm"/>
    <property type="evidence" value="ECO:0007669"/>
    <property type="project" value="UniProtKB-ARBA"/>
</dbReference>
<dbReference type="Gene3D" id="3.40.50.300">
    <property type="entry name" value="P-loop containing nucleotide triphosphate hydrolases"/>
    <property type="match status" value="1"/>
</dbReference>
<evidence type="ECO:0000313" key="6">
    <source>
        <dbReference type="EMBL" id="GFJ94193.1"/>
    </source>
</evidence>
<dbReference type="GO" id="GO:0005886">
    <property type="term" value="C:plasma membrane"/>
    <property type="evidence" value="ECO:0007669"/>
    <property type="project" value="TreeGrafter"/>
</dbReference>
<organism evidence="6 7">
    <name type="scientific">Phytohabitans rumicis</name>
    <dbReference type="NCBI Taxonomy" id="1076125"/>
    <lineage>
        <taxon>Bacteria</taxon>
        <taxon>Bacillati</taxon>
        <taxon>Actinomycetota</taxon>
        <taxon>Actinomycetes</taxon>
        <taxon>Micromonosporales</taxon>
        <taxon>Micromonosporaceae</taxon>
    </lineage>
</organism>
<evidence type="ECO:0000256" key="3">
    <source>
        <dbReference type="ARBA" id="ARBA00023012"/>
    </source>
</evidence>